<sequence>MKKIIFLMSLSLSMPTFALSPFGVEFKVNEKASKLQIELTNVPSGTKSFQLAYNLENVQGYTKALWASFLESGHTYIQLTPSTDSVSVTLYAIAEQALPSDFTLIELDLDTDSNWAVQKNVSIKYLNEFLEETTLPTFDAKLTQVEDNNSGNDGSGNDGSGNGGSGNGGSGNDGSGNSGSGNSGSGNSGSGNSGSSNSNSTNSKPTKPSTPDVEIQPETPLIETIHFNDVDEHWASDSIKRMAQKGLITGYIDGSFKPNGTTTRSEFATLIAKAFELKATTPTHPFQDVKSNVWYTDGILALYERGIITGLTQDTFGGDTSITNEQMATILYRTLESLDIELPFVRSYIPFKDSEIISPYALDAVKVMYESGLVNGLSDHSFAPKTLATRAQVATILDRILLLINN</sequence>
<dbReference type="PROSITE" id="PS51272">
    <property type="entry name" value="SLH"/>
    <property type="match status" value="3"/>
</dbReference>
<dbReference type="InterPro" id="IPR001119">
    <property type="entry name" value="SLH_dom"/>
</dbReference>
<feature type="signal peptide" evidence="3">
    <location>
        <begin position="1"/>
        <end position="18"/>
    </location>
</feature>
<dbReference type="RefSeq" id="WP_271011310.1">
    <property type="nucleotide sequence ID" value="NZ_JAQIFT010000016.1"/>
</dbReference>
<feature type="compositionally biased region" description="Gly residues" evidence="2">
    <location>
        <begin position="153"/>
        <end position="192"/>
    </location>
</feature>
<evidence type="ECO:0000313" key="6">
    <source>
        <dbReference type="Proteomes" id="UP001169242"/>
    </source>
</evidence>
<protein>
    <submittedName>
        <fullName evidence="5">S-layer homology domain-containing protein</fullName>
    </submittedName>
</protein>
<evidence type="ECO:0000256" key="2">
    <source>
        <dbReference type="SAM" id="MobiDB-lite"/>
    </source>
</evidence>
<dbReference type="InterPro" id="IPR051465">
    <property type="entry name" value="Cell_Envelope_Struct_Comp"/>
</dbReference>
<feature type="region of interest" description="Disordered" evidence="2">
    <location>
        <begin position="144"/>
        <end position="220"/>
    </location>
</feature>
<dbReference type="Pfam" id="PF00395">
    <property type="entry name" value="SLH"/>
    <property type="match status" value="3"/>
</dbReference>
<keyword evidence="1" id="KW-0677">Repeat</keyword>
<dbReference type="PANTHER" id="PTHR43308:SF5">
    <property type="entry name" value="S-LAYER PROTEIN _ PEPTIDOGLYCAN ENDO-BETA-N-ACETYLGLUCOSAMINIDASE"/>
    <property type="match status" value="1"/>
</dbReference>
<keyword evidence="3" id="KW-0732">Signal</keyword>
<organism evidence="5 6">
    <name type="scientific">Holtiella tumoricola</name>
    <dbReference type="NCBI Taxonomy" id="3018743"/>
    <lineage>
        <taxon>Bacteria</taxon>
        <taxon>Bacillati</taxon>
        <taxon>Bacillota</taxon>
        <taxon>Clostridia</taxon>
        <taxon>Lachnospirales</taxon>
        <taxon>Cellulosilyticaceae</taxon>
        <taxon>Holtiella</taxon>
    </lineage>
</organism>
<dbReference type="EMBL" id="JAQIFT010000016">
    <property type="protein sequence ID" value="MDA3730801.1"/>
    <property type="molecule type" value="Genomic_DNA"/>
</dbReference>
<accession>A0AA42J027</accession>
<keyword evidence="6" id="KW-1185">Reference proteome</keyword>
<feature type="domain" description="SLH" evidence="4">
    <location>
        <begin position="222"/>
        <end position="285"/>
    </location>
</feature>
<evidence type="ECO:0000313" key="5">
    <source>
        <dbReference type="EMBL" id="MDA3730801.1"/>
    </source>
</evidence>
<name>A0AA42J027_9FIRM</name>
<evidence type="ECO:0000256" key="1">
    <source>
        <dbReference type="ARBA" id="ARBA00022737"/>
    </source>
</evidence>
<feature type="domain" description="SLH" evidence="4">
    <location>
        <begin position="286"/>
        <end position="345"/>
    </location>
</feature>
<reference evidence="5" key="1">
    <citation type="journal article" date="2023" name="Int. J. Syst. Evol. Microbiol.">
        <title>&lt;i&gt;Holtiella tumoricola&lt;/i&gt; gen. nov. sp. nov., isolated from a human clinical sample.</title>
        <authorList>
            <person name="Allen-Vercoe E."/>
            <person name="Daigneault M.C."/>
            <person name="Vancuren S.J."/>
            <person name="Cochrane K."/>
            <person name="O'Neal L.L."/>
            <person name="Sankaranarayanan K."/>
            <person name="Lawson P.A."/>
        </authorList>
    </citation>
    <scope>NUCLEOTIDE SEQUENCE</scope>
    <source>
        <strain evidence="5">CC70A</strain>
    </source>
</reference>
<comment type="caution">
    <text evidence="5">The sequence shown here is derived from an EMBL/GenBank/DDBJ whole genome shotgun (WGS) entry which is preliminary data.</text>
</comment>
<dbReference type="PANTHER" id="PTHR43308">
    <property type="entry name" value="OUTER MEMBRANE PROTEIN ALPHA-RELATED"/>
    <property type="match status" value="1"/>
</dbReference>
<feature type="chain" id="PRO_5041205898" evidence="3">
    <location>
        <begin position="19"/>
        <end position="406"/>
    </location>
</feature>
<proteinExistence type="predicted"/>
<evidence type="ECO:0000259" key="4">
    <source>
        <dbReference type="PROSITE" id="PS51272"/>
    </source>
</evidence>
<evidence type="ECO:0000256" key="3">
    <source>
        <dbReference type="SAM" id="SignalP"/>
    </source>
</evidence>
<feature type="domain" description="SLH" evidence="4">
    <location>
        <begin position="348"/>
        <end position="406"/>
    </location>
</feature>
<dbReference type="Proteomes" id="UP001169242">
    <property type="component" value="Unassembled WGS sequence"/>
</dbReference>
<dbReference type="AlphaFoldDB" id="A0AA42J027"/>
<gene>
    <name evidence="5" type="ORF">PBV87_04715</name>
</gene>